<organism evidence="1 2">
    <name type="scientific">Paxillus rubicundulus Ve08.2h10</name>
    <dbReference type="NCBI Taxonomy" id="930991"/>
    <lineage>
        <taxon>Eukaryota</taxon>
        <taxon>Fungi</taxon>
        <taxon>Dikarya</taxon>
        <taxon>Basidiomycota</taxon>
        <taxon>Agaricomycotina</taxon>
        <taxon>Agaricomycetes</taxon>
        <taxon>Agaricomycetidae</taxon>
        <taxon>Boletales</taxon>
        <taxon>Paxilineae</taxon>
        <taxon>Paxillaceae</taxon>
        <taxon>Paxillus</taxon>
    </lineage>
</organism>
<protein>
    <submittedName>
        <fullName evidence="1">Unplaced genomic scaffold scaffold_667, whole genome shotgun sequence</fullName>
    </submittedName>
</protein>
<gene>
    <name evidence="1" type="ORF">PAXRUDRAFT_669582</name>
</gene>
<dbReference type="AlphaFoldDB" id="A0A0D0DRV8"/>
<name>A0A0D0DRV8_9AGAM</name>
<dbReference type="Proteomes" id="UP000054538">
    <property type="component" value="Unassembled WGS sequence"/>
</dbReference>
<sequence>MSLRMMSRSQREVWRTRRSLTRIMIISRMHSTSSLSTRNPSLSSLPSRLKGMLPFSSIASSGRVRLFHLFITRGLTHYPELLGLKIGFFG</sequence>
<proteinExistence type="predicted"/>
<dbReference type="EMBL" id="KN825489">
    <property type="protein sequence ID" value="KIK90646.1"/>
    <property type="molecule type" value="Genomic_DNA"/>
</dbReference>
<dbReference type="InParanoid" id="A0A0D0DRV8"/>
<evidence type="ECO:0000313" key="1">
    <source>
        <dbReference type="EMBL" id="KIK90646.1"/>
    </source>
</evidence>
<evidence type="ECO:0000313" key="2">
    <source>
        <dbReference type="Proteomes" id="UP000054538"/>
    </source>
</evidence>
<dbReference type="HOGENOM" id="CLU_2441537_0_0_1"/>
<accession>A0A0D0DRV8</accession>
<keyword evidence="2" id="KW-1185">Reference proteome</keyword>
<reference evidence="1 2" key="1">
    <citation type="submission" date="2014-04" db="EMBL/GenBank/DDBJ databases">
        <authorList>
            <consortium name="DOE Joint Genome Institute"/>
            <person name="Kuo A."/>
            <person name="Kohler A."/>
            <person name="Jargeat P."/>
            <person name="Nagy L.G."/>
            <person name="Floudas D."/>
            <person name="Copeland A."/>
            <person name="Barry K.W."/>
            <person name="Cichocki N."/>
            <person name="Veneault-Fourrey C."/>
            <person name="LaButti K."/>
            <person name="Lindquist E.A."/>
            <person name="Lipzen A."/>
            <person name="Lundell T."/>
            <person name="Morin E."/>
            <person name="Murat C."/>
            <person name="Sun H."/>
            <person name="Tunlid A."/>
            <person name="Henrissat B."/>
            <person name="Grigoriev I.V."/>
            <person name="Hibbett D.S."/>
            <person name="Martin F."/>
            <person name="Nordberg H.P."/>
            <person name="Cantor M.N."/>
            <person name="Hua S.X."/>
        </authorList>
    </citation>
    <scope>NUCLEOTIDE SEQUENCE [LARGE SCALE GENOMIC DNA]</scope>
    <source>
        <strain evidence="1 2">Ve08.2h10</strain>
    </source>
</reference>
<reference evidence="2" key="2">
    <citation type="submission" date="2015-01" db="EMBL/GenBank/DDBJ databases">
        <title>Evolutionary Origins and Diversification of the Mycorrhizal Mutualists.</title>
        <authorList>
            <consortium name="DOE Joint Genome Institute"/>
            <consortium name="Mycorrhizal Genomics Consortium"/>
            <person name="Kohler A."/>
            <person name="Kuo A."/>
            <person name="Nagy L.G."/>
            <person name="Floudas D."/>
            <person name="Copeland A."/>
            <person name="Barry K.W."/>
            <person name="Cichocki N."/>
            <person name="Veneault-Fourrey C."/>
            <person name="LaButti K."/>
            <person name="Lindquist E.A."/>
            <person name="Lipzen A."/>
            <person name="Lundell T."/>
            <person name="Morin E."/>
            <person name="Murat C."/>
            <person name="Riley R."/>
            <person name="Ohm R."/>
            <person name="Sun H."/>
            <person name="Tunlid A."/>
            <person name="Henrissat B."/>
            <person name="Grigoriev I.V."/>
            <person name="Hibbett D.S."/>
            <person name="Martin F."/>
        </authorList>
    </citation>
    <scope>NUCLEOTIDE SEQUENCE [LARGE SCALE GENOMIC DNA]</scope>
    <source>
        <strain evidence="2">Ve08.2h10</strain>
    </source>
</reference>